<dbReference type="Pfam" id="PF01554">
    <property type="entry name" value="MatE"/>
    <property type="match status" value="2"/>
</dbReference>
<feature type="transmembrane region" description="Helical" evidence="10">
    <location>
        <begin position="176"/>
        <end position="203"/>
    </location>
</feature>
<accession>A0A5D5ARZ7</accession>
<keyword evidence="12" id="KW-1185">Reference proteome</keyword>
<comment type="caution">
    <text evidence="11">The sequence shown here is derived from an EMBL/GenBank/DDBJ whole genome shotgun (WGS) entry which is preliminary data.</text>
</comment>
<dbReference type="GO" id="GO:0006811">
    <property type="term" value="P:monoatomic ion transport"/>
    <property type="evidence" value="ECO:0007669"/>
    <property type="project" value="UniProtKB-KW"/>
</dbReference>
<dbReference type="EMBL" id="VTAW01000007">
    <property type="protein sequence ID" value="TYT62602.1"/>
    <property type="molecule type" value="Genomic_DNA"/>
</dbReference>
<proteinExistence type="predicted"/>
<keyword evidence="8 10" id="KW-0472">Membrane</keyword>
<keyword evidence="3" id="KW-0050">Antiport</keyword>
<feature type="transmembrane region" description="Helical" evidence="10">
    <location>
        <begin position="425"/>
        <end position="442"/>
    </location>
</feature>
<feature type="transmembrane region" description="Helical" evidence="10">
    <location>
        <begin position="133"/>
        <end position="156"/>
    </location>
</feature>
<organism evidence="11 12">
    <name type="scientific">Natrialba swarupiae</name>
    <dbReference type="NCBI Taxonomy" id="2448032"/>
    <lineage>
        <taxon>Archaea</taxon>
        <taxon>Methanobacteriati</taxon>
        <taxon>Methanobacteriota</taxon>
        <taxon>Stenosarchaea group</taxon>
        <taxon>Halobacteria</taxon>
        <taxon>Halobacteriales</taxon>
        <taxon>Natrialbaceae</taxon>
        <taxon>Natrialba</taxon>
    </lineage>
</organism>
<keyword evidence="5 10" id="KW-0812">Transmembrane</keyword>
<dbReference type="InterPro" id="IPR050222">
    <property type="entry name" value="MATE_MdtK"/>
</dbReference>
<evidence type="ECO:0000313" key="11">
    <source>
        <dbReference type="EMBL" id="TYT62602.1"/>
    </source>
</evidence>
<dbReference type="NCBIfam" id="TIGR00797">
    <property type="entry name" value="matE"/>
    <property type="match status" value="1"/>
</dbReference>
<protein>
    <recommendedName>
        <fullName evidence="9">Multidrug-efflux transporter</fullName>
    </recommendedName>
</protein>
<evidence type="ECO:0000313" key="12">
    <source>
        <dbReference type="Proteomes" id="UP000324104"/>
    </source>
</evidence>
<keyword evidence="2" id="KW-0813">Transport</keyword>
<dbReference type="PANTHER" id="PTHR43298">
    <property type="entry name" value="MULTIDRUG RESISTANCE PROTEIN NORM-RELATED"/>
    <property type="match status" value="1"/>
</dbReference>
<evidence type="ECO:0000256" key="4">
    <source>
        <dbReference type="ARBA" id="ARBA00022475"/>
    </source>
</evidence>
<evidence type="ECO:0000256" key="6">
    <source>
        <dbReference type="ARBA" id="ARBA00022989"/>
    </source>
</evidence>
<evidence type="ECO:0000256" key="8">
    <source>
        <dbReference type="ARBA" id="ARBA00023136"/>
    </source>
</evidence>
<dbReference type="PANTHER" id="PTHR43298:SF2">
    <property type="entry name" value="FMN_FAD EXPORTER YEEO-RELATED"/>
    <property type="match status" value="1"/>
</dbReference>
<evidence type="ECO:0000256" key="9">
    <source>
        <dbReference type="ARBA" id="ARBA00031636"/>
    </source>
</evidence>
<feature type="transmembrane region" description="Helical" evidence="10">
    <location>
        <begin position="398"/>
        <end position="419"/>
    </location>
</feature>
<reference evidence="11 12" key="1">
    <citation type="submission" date="2019-08" db="EMBL/GenBank/DDBJ databases">
        <title>Archaea genome.</title>
        <authorList>
            <person name="Kajale S."/>
            <person name="Shouche Y."/>
            <person name="Deshpande N."/>
            <person name="Sharma A."/>
        </authorList>
    </citation>
    <scope>NUCLEOTIDE SEQUENCE [LARGE SCALE GENOMIC DNA]</scope>
    <source>
        <strain evidence="11 12">ESP3B_9</strain>
    </source>
</reference>
<dbReference type="CDD" id="cd13137">
    <property type="entry name" value="MATE_NorM_like"/>
    <property type="match status" value="1"/>
</dbReference>
<feature type="transmembrane region" description="Helical" evidence="10">
    <location>
        <begin position="318"/>
        <end position="337"/>
    </location>
</feature>
<dbReference type="PIRSF" id="PIRSF006603">
    <property type="entry name" value="DinF"/>
    <property type="match status" value="1"/>
</dbReference>
<dbReference type="GO" id="GO:0015297">
    <property type="term" value="F:antiporter activity"/>
    <property type="evidence" value="ECO:0007669"/>
    <property type="project" value="UniProtKB-KW"/>
</dbReference>
<keyword evidence="4" id="KW-1003">Cell membrane</keyword>
<evidence type="ECO:0000256" key="3">
    <source>
        <dbReference type="ARBA" id="ARBA00022449"/>
    </source>
</evidence>
<dbReference type="Proteomes" id="UP000324104">
    <property type="component" value="Unassembled WGS sequence"/>
</dbReference>
<dbReference type="RefSeq" id="WP_149080889.1">
    <property type="nucleotide sequence ID" value="NZ_VTAW01000007.1"/>
</dbReference>
<dbReference type="AlphaFoldDB" id="A0A5D5ARZ7"/>
<evidence type="ECO:0000256" key="10">
    <source>
        <dbReference type="SAM" id="Phobius"/>
    </source>
</evidence>
<feature type="transmembrane region" description="Helical" evidence="10">
    <location>
        <begin position="357"/>
        <end position="378"/>
    </location>
</feature>
<evidence type="ECO:0000256" key="2">
    <source>
        <dbReference type="ARBA" id="ARBA00022448"/>
    </source>
</evidence>
<gene>
    <name evidence="11" type="ORF">FYC77_07490</name>
</gene>
<dbReference type="GO" id="GO:0042910">
    <property type="term" value="F:xenobiotic transmembrane transporter activity"/>
    <property type="evidence" value="ECO:0007669"/>
    <property type="project" value="InterPro"/>
</dbReference>
<dbReference type="InterPro" id="IPR048279">
    <property type="entry name" value="MdtK-like"/>
</dbReference>
<evidence type="ECO:0000256" key="1">
    <source>
        <dbReference type="ARBA" id="ARBA00004651"/>
    </source>
</evidence>
<comment type="subcellular location">
    <subcellularLocation>
        <location evidence="1">Cell membrane</location>
        <topology evidence="1">Multi-pass membrane protein</topology>
    </subcellularLocation>
</comment>
<feature type="transmembrane region" description="Helical" evidence="10">
    <location>
        <begin position="95"/>
        <end position="121"/>
    </location>
</feature>
<evidence type="ECO:0000256" key="5">
    <source>
        <dbReference type="ARBA" id="ARBA00022692"/>
    </source>
</evidence>
<dbReference type="GO" id="GO:0005886">
    <property type="term" value="C:plasma membrane"/>
    <property type="evidence" value="ECO:0007669"/>
    <property type="project" value="UniProtKB-SubCell"/>
</dbReference>
<dbReference type="InterPro" id="IPR002528">
    <property type="entry name" value="MATE_fam"/>
</dbReference>
<keyword evidence="6 10" id="KW-1133">Transmembrane helix</keyword>
<evidence type="ECO:0000256" key="7">
    <source>
        <dbReference type="ARBA" id="ARBA00023065"/>
    </source>
</evidence>
<keyword evidence="7" id="KW-0406">Ion transport</keyword>
<sequence>MSSLRRRLFAVWRETFSLSWPVAIQETLSTLMRTVDIIITGLFSPAAVAAVGIADLYAQIPMRIGSGLGAGAIALSSQDTGRGAELTRDKAVTQAVALGFATGLPLVLLGYLFGDLAIAILGSAPDVVQIGGLYLMIVFAASPMRIVALTGSRALQGTGDTVTPMYINGVSNASNILLSVVLGLGFWVVPQFGVVGVALATAISRTGEALLMVLAIASDRTTVGYAWSTDSTIATQLVAVSVPNIAEGMTTSIVSYPFNALLLTFGTEVNAAYHIARRIYHQTTGPLYRSYSVASSIIVGQQLGEGDPERARFSGLSIAAFGVLTLGAAGLGLIGFAEYLATLFSNDPTTIEYATDFTRVFGVMLFFVGIFFPIAGALRGAGDTRTPFYARLTGSFGFMLGFSYITSIVLGYGLYGVYAGMALTYVWWALVVSVGFLWGGWADKAEAMIAERASSSD</sequence>
<name>A0A5D5ARZ7_9EURY</name>